<feature type="transmembrane region" description="Helical" evidence="1">
    <location>
        <begin position="46"/>
        <end position="62"/>
    </location>
</feature>
<accession>A0A383TE45</accession>
<dbReference type="Proteomes" id="UP000262072">
    <property type="component" value="Unassembled WGS sequence"/>
</dbReference>
<reference evidence="3" key="1">
    <citation type="submission" date="2018-05" db="EMBL/GenBank/DDBJ databases">
        <authorList>
            <person name="Strepis N."/>
        </authorList>
    </citation>
    <scope>NUCLEOTIDE SEQUENCE [LARGE SCALE GENOMIC DNA]</scope>
</reference>
<name>A0A383TE45_9LACT</name>
<keyword evidence="1" id="KW-0472">Membrane</keyword>
<feature type="transmembrane region" description="Helical" evidence="1">
    <location>
        <begin position="18"/>
        <end position="40"/>
    </location>
</feature>
<keyword evidence="1" id="KW-0812">Transmembrane</keyword>
<proteinExistence type="predicted"/>
<gene>
    <name evidence="2" type="ORF">TART1_1021</name>
</gene>
<dbReference type="AlphaFoldDB" id="A0A383TE45"/>
<dbReference type="EMBL" id="UNRR01000014">
    <property type="protein sequence ID" value="SYZ78238.1"/>
    <property type="molecule type" value="Genomic_DNA"/>
</dbReference>
<organism evidence="2 3">
    <name type="scientific">Trichococcus shcherbakoviae</name>
    <dbReference type="NCBI Taxonomy" id="2094020"/>
    <lineage>
        <taxon>Bacteria</taxon>
        <taxon>Bacillati</taxon>
        <taxon>Bacillota</taxon>
        <taxon>Bacilli</taxon>
        <taxon>Lactobacillales</taxon>
        <taxon>Carnobacteriaceae</taxon>
        <taxon>Trichococcus</taxon>
    </lineage>
</organism>
<sequence length="75" mass="8365">MVELLDSSQNVATIKMPLYSSISSGLSFTATIVGALTMIIKKQWKWLPSLVLFHVGVIIYSLKHLFIKNKKESVA</sequence>
<evidence type="ECO:0000313" key="3">
    <source>
        <dbReference type="Proteomes" id="UP000262072"/>
    </source>
</evidence>
<protein>
    <submittedName>
        <fullName evidence="2">Uncharacterized protein</fullName>
    </submittedName>
</protein>
<evidence type="ECO:0000313" key="2">
    <source>
        <dbReference type="EMBL" id="SYZ78238.1"/>
    </source>
</evidence>
<keyword evidence="1" id="KW-1133">Transmembrane helix</keyword>
<evidence type="ECO:0000256" key="1">
    <source>
        <dbReference type="SAM" id="Phobius"/>
    </source>
</evidence>